<dbReference type="SUPFAM" id="SSF103501">
    <property type="entry name" value="Respiratory nitrate reductase 1 gamma chain"/>
    <property type="match status" value="1"/>
</dbReference>
<feature type="transmembrane region" description="Helical" evidence="7">
    <location>
        <begin position="221"/>
        <end position="240"/>
    </location>
</feature>
<name>A0A382GBC3_9ZZZZ</name>
<dbReference type="Gene3D" id="1.20.950.20">
    <property type="entry name" value="Transmembrane di-heme cytochromes, Chain C"/>
    <property type="match status" value="1"/>
</dbReference>
<feature type="transmembrane region" description="Helical" evidence="7">
    <location>
        <begin position="161"/>
        <end position="180"/>
    </location>
</feature>
<reference evidence="9" key="1">
    <citation type="submission" date="2018-05" db="EMBL/GenBank/DDBJ databases">
        <authorList>
            <person name="Lanie J.A."/>
            <person name="Ng W.-L."/>
            <person name="Kazmierczak K.M."/>
            <person name="Andrzejewski T.M."/>
            <person name="Davidsen T.M."/>
            <person name="Wayne K.J."/>
            <person name="Tettelin H."/>
            <person name="Glass J.I."/>
            <person name="Rusch D."/>
            <person name="Podicherti R."/>
            <person name="Tsui H.-C.T."/>
            <person name="Winkler M.E."/>
        </authorList>
    </citation>
    <scope>NUCLEOTIDE SEQUENCE</scope>
</reference>
<evidence type="ECO:0000256" key="1">
    <source>
        <dbReference type="ARBA" id="ARBA00004651"/>
    </source>
</evidence>
<keyword evidence="4 7" id="KW-1133">Transmembrane helix</keyword>
<feature type="non-terminal residue" evidence="9">
    <location>
        <position position="276"/>
    </location>
</feature>
<dbReference type="GO" id="GO:0005886">
    <property type="term" value="C:plasma membrane"/>
    <property type="evidence" value="ECO:0007669"/>
    <property type="project" value="UniProtKB-SubCell"/>
</dbReference>
<organism evidence="9">
    <name type="scientific">marine metagenome</name>
    <dbReference type="NCBI Taxonomy" id="408172"/>
    <lineage>
        <taxon>unclassified sequences</taxon>
        <taxon>metagenomes</taxon>
        <taxon>ecological metagenomes</taxon>
    </lineage>
</organism>
<keyword evidence="5" id="KW-0560">Oxidoreductase</keyword>
<keyword evidence="3 7" id="KW-0812">Transmembrane</keyword>
<evidence type="ECO:0000256" key="5">
    <source>
        <dbReference type="ARBA" id="ARBA00023002"/>
    </source>
</evidence>
<dbReference type="InterPro" id="IPR023234">
    <property type="entry name" value="NarG-like_domain"/>
</dbReference>
<feature type="transmembrane region" description="Helical" evidence="7">
    <location>
        <begin position="17"/>
        <end position="35"/>
    </location>
</feature>
<evidence type="ECO:0000256" key="4">
    <source>
        <dbReference type="ARBA" id="ARBA00022989"/>
    </source>
</evidence>
<protein>
    <recommendedName>
        <fullName evidence="8">NarG-like domain-containing protein</fullName>
    </recommendedName>
</protein>
<dbReference type="Pfam" id="PF02665">
    <property type="entry name" value="Nitrate_red_gam"/>
    <property type="match status" value="1"/>
</dbReference>
<gene>
    <name evidence="9" type="ORF">METZ01_LOCUS224747</name>
</gene>
<evidence type="ECO:0000259" key="8">
    <source>
        <dbReference type="Pfam" id="PF02665"/>
    </source>
</evidence>
<evidence type="ECO:0000256" key="3">
    <source>
        <dbReference type="ARBA" id="ARBA00022692"/>
    </source>
</evidence>
<feature type="transmembrane region" description="Helical" evidence="7">
    <location>
        <begin position="82"/>
        <end position="103"/>
    </location>
</feature>
<evidence type="ECO:0000256" key="7">
    <source>
        <dbReference type="SAM" id="Phobius"/>
    </source>
</evidence>
<proteinExistence type="predicted"/>
<evidence type="ECO:0000256" key="6">
    <source>
        <dbReference type="ARBA" id="ARBA00023136"/>
    </source>
</evidence>
<evidence type="ECO:0000313" key="9">
    <source>
        <dbReference type="EMBL" id="SVB71893.1"/>
    </source>
</evidence>
<feature type="domain" description="NarG-like" evidence="8">
    <location>
        <begin position="114"/>
        <end position="255"/>
    </location>
</feature>
<dbReference type="InterPro" id="IPR036197">
    <property type="entry name" value="NarG-like_sf"/>
</dbReference>
<comment type="subcellular location">
    <subcellularLocation>
        <location evidence="1">Cell membrane</location>
        <topology evidence="1">Multi-pass membrane protein</topology>
    </subcellularLocation>
</comment>
<evidence type="ECO:0000256" key="2">
    <source>
        <dbReference type="ARBA" id="ARBA00022475"/>
    </source>
</evidence>
<feature type="transmembrane region" description="Helical" evidence="7">
    <location>
        <begin position="123"/>
        <end position="149"/>
    </location>
</feature>
<keyword evidence="2" id="KW-1003">Cell membrane</keyword>
<accession>A0A382GBC3</accession>
<dbReference type="AlphaFoldDB" id="A0A382GBC3"/>
<dbReference type="GO" id="GO:0016491">
    <property type="term" value="F:oxidoreductase activity"/>
    <property type="evidence" value="ECO:0007669"/>
    <property type="project" value="UniProtKB-KW"/>
</dbReference>
<feature type="non-terminal residue" evidence="9">
    <location>
        <position position="1"/>
    </location>
</feature>
<keyword evidence="6 7" id="KW-0472">Membrane</keyword>
<dbReference type="EMBL" id="UINC01054327">
    <property type="protein sequence ID" value="SVB71893.1"/>
    <property type="molecule type" value="Genomic_DNA"/>
</dbReference>
<sequence length="276" mass="31078">VQITRETFGNIPPSSVIAFYVMAVASVLVFCCGVWRRWKLWRQGRPVAIREILLGNYQRLKPRLGRLLKEGLGQKRVRGRGLASWAHVMMFAGFMMLFLGTTLLEIDHLASKLSEKFHFHQGWYYVIYEGALDVFGLLFILGITLFAWRRMRRPSSVGHRASDWTALCLFLGIGVTGYLVEGLRIVWDQPEGLALWCSPVGAGVAKFLGGMSDPASRSAHLAVWWVHSLMVFGFFAMIPFTRLLHFITGPANLFFSTPSLGQLKPISIEEVEETGV</sequence>